<dbReference type="AlphaFoldDB" id="E8V131"/>
<evidence type="ECO:0000313" key="7">
    <source>
        <dbReference type="EMBL" id="ADV83379.1"/>
    </source>
</evidence>
<evidence type="ECO:0000256" key="5">
    <source>
        <dbReference type="SAM" id="Phobius"/>
    </source>
</evidence>
<evidence type="ECO:0000256" key="2">
    <source>
        <dbReference type="ARBA" id="ARBA00022692"/>
    </source>
</evidence>
<keyword evidence="8" id="KW-1185">Reference proteome</keyword>
<feature type="transmembrane region" description="Helical" evidence="5">
    <location>
        <begin position="327"/>
        <end position="347"/>
    </location>
</feature>
<dbReference type="PANTHER" id="PTHR37422">
    <property type="entry name" value="TEICHURONIC ACID BIOSYNTHESIS PROTEIN TUAE"/>
    <property type="match status" value="1"/>
</dbReference>
<name>E8V131_TERSS</name>
<evidence type="ECO:0000313" key="8">
    <source>
        <dbReference type="Proteomes" id="UP000006844"/>
    </source>
</evidence>
<dbReference type="HOGENOM" id="CLU_701663_0_0_0"/>
<dbReference type="OrthoDB" id="4391260at2"/>
<dbReference type="RefSeq" id="WP_013569112.1">
    <property type="nucleotide sequence ID" value="NC_014963.1"/>
</dbReference>
<feature type="transmembrane region" description="Helical" evidence="5">
    <location>
        <begin position="85"/>
        <end position="103"/>
    </location>
</feature>
<keyword evidence="4 5" id="KW-0472">Membrane</keyword>
<feature type="domain" description="O-antigen ligase-related" evidence="6">
    <location>
        <begin position="203"/>
        <end position="337"/>
    </location>
</feature>
<dbReference type="EMBL" id="CP002467">
    <property type="protein sequence ID" value="ADV83379.1"/>
    <property type="molecule type" value="Genomic_DNA"/>
</dbReference>
<feature type="transmembrane region" description="Helical" evidence="5">
    <location>
        <begin position="172"/>
        <end position="192"/>
    </location>
</feature>
<sequence>MSAESNHYVEEPAALLVDTGLPFVVGFFFSFRLFIMLLAVRVLGTDPQVGTAISFALNYLLLIVVAFQSVGAADRTFGSMLKLPSIQWVVLFLAFSCCSLFWSSTISLSAAVAYWCAMAADAAVVVLLCRLEPMRDFMHSLMKGYVWGACAVAIIAWLLPGQSDLRLGDDELLGANQIGYLCGFAFFFAQYLMQQKVARFWILALLLGVTLLRSLSKTTIIGFLLAEAFFLLREKSMSRKTKLLIISIVILVAIAFSSLLFSYFSIYLDAGNSPETLTGRLTIWAVVLDQAIKQPWAGYGFYSIWKVIPSFGEFEARSAHNELLQQFYSYGVVGVCMMVGLYGSFYLQIRRFVTGSLRTFYLTLLLFVLIRGIADTEVCDFSLPLWAIIMFSLLLERGHTMDGHPVTTLSYRAAEICQGITSSSAL</sequence>
<reference evidence="7 8" key="1">
    <citation type="journal article" date="2012" name="Stand. Genomic Sci.">
        <title>Complete genome sequence of Terriglobus saanensis type strain SP1PR4(T), an Acidobacteria from tundra soil.</title>
        <authorList>
            <person name="Rawat S.R."/>
            <person name="Mannisto M.K."/>
            <person name="Starovoytov V."/>
            <person name="Goodwin L."/>
            <person name="Nolan M."/>
            <person name="Hauser L."/>
            <person name="Land M."/>
            <person name="Davenport K.W."/>
            <person name="Woyke T."/>
            <person name="Haggblom M.M."/>
        </authorList>
    </citation>
    <scope>NUCLEOTIDE SEQUENCE</scope>
    <source>
        <strain evidence="8">ATCC BAA-1853 / DSM 23119 / SP1PR4</strain>
    </source>
</reference>
<dbReference type="GO" id="GO:0016020">
    <property type="term" value="C:membrane"/>
    <property type="evidence" value="ECO:0007669"/>
    <property type="project" value="UniProtKB-SubCell"/>
</dbReference>
<dbReference type="InterPro" id="IPR051533">
    <property type="entry name" value="WaaL-like"/>
</dbReference>
<feature type="transmembrane region" description="Helical" evidence="5">
    <location>
        <begin position="359"/>
        <end position="374"/>
    </location>
</feature>
<feature type="transmembrane region" description="Helical" evidence="5">
    <location>
        <begin position="20"/>
        <end position="40"/>
    </location>
</feature>
<dbReference type="KEGG" id="tsa:AciPR4_2601"/>
<feature type="transmembrane region" description="Helical" evidence="5">
    <location>
        <begin position="243"/>
        <end position="266"/>
    </location>
</feature>
<dbReference type="eggNOG" id="COG3307">
    <property type="taxonomic scope" value="Bacteria"/>
</dbReference>
<evidence type="ECO:0000256" key="1">
    <source>
        <dbReference type="ARBA" id="ARBA00004141"/>
    </source>
</evidence>
<organism evidence="7 8">
    <name type="scientific">Terriglobus saanensis (strain ATCC BAA-1853 / DSM 23119 / SP1PR4)</name>
    <dbReference type="NCBI Taxonomy" id="401053"/>
    <lineage>
        <taxon>Bacteria</taxon>
        <taxon>Pseudomonadati</taxon>
        <taxon>Acidobacteriota</taxon>
        <taxon>Terriglobia</taxon>
        <taxon>Terriglobales</taxon>
        <taxon>Acidobacteriaceae</taxon>
        <taxon>Terriglobus</taxon>
    </lineage>
</organism>
<dbReference type="PANTHER" id="PTHR37422:SF13">
    <property type="entry name" value="LIPOPOLYSACCHARIDE BIOSYNTHESIS PROTEIN PA4999-RELATED"/>
    <property type="match status" value="1"/>
</dbReference>
<feature type="transmembrane region" description="Helical" evidence="5">
    <location>
        <begin position="198"/>
        <end position="231"/>
    </location>
</feature>
<gene>
    <name evidence="7" type="ordered locus">AciPR4_2601</name>
</gene>
<evidence type="ECO:0000256" key="3">
    <source>
        <dbReference type="ARBA" id="ARBA00022989"/>
    </source>
</evidence>
<dbReference type="STRING" id="401053.AciPR4_2601"/>
<feature type="transmembrane region" description="Helical" evidence="5">
    <location>
        <begin position="110"/>
        <end position="128"/>
    </location>
</feature>
<dbReference type="Pfam" id="PF04932">
    <property type="entry name" value="Wzy_C"/>
    <property type="match status" value="1"/>
</dbReference>
<keyword evidence="3 5" id="KW-1133">Transmembrane helix</keyword>
<dbReference type="InterPro" id="IPR007016">
    <property type="entry name" value="O-antigen_ligase-rel_domated"/>
</dbReference>
<proteinExistence type="predicted"/>
<protein>
    <submittedName>
        <fullName evidence="7">O-antigen polymerase</fullName>
    </submittedName>
</protein>
<dbReference type="Proteomes" id="UP000006844">
    <property type="component" value="Chromosome"/>
</dbReference>
<comment type="subcellular location">
    <subcellularLocation>
        <location evidence="1">Membrane</location>
        <topology evidence="1">Multi-pass membrane protein</topology>
    </subcellularLocation>
</comment>
<keyword evidence="2 5" id="KW-0812">Transmembrane</keyword>
<evidence type="ECO:0000256" key="4">
    <source>
        <dbReference type="ARBA" id="ARBA00023136"/>
    </source>
</evidence>
<feature type="transmembrane region" description="Helical" evidence="5">
    <location>
        <begin position="140"/>
        <end position="160"/>
    </location>
</feature>
<accession>E8V131</accession>
<feature type="transmembrane region" description="Helical" evidence="5">
    <location>
        <begin position="52"/>
        <end position="73"/>
    </location>
</feature>
<evidence type="ECO:0000259" key="6">
    <source>
        <dbReference type="Pfam" id="PF04932"/>
    </source>
</evidence>